<protein>
    <submittedName>
        <fullName evidence="2 4">Uncharacterized protein</fullName>
    </submittedName>
</protein>
<feature type="transmembrane region" description="Helical" evidence="1">
    <location>
        <begin position="12"/>
        <end position="33"/>
    </location>
</feature>
<dbReference type="AlphaFoldDB" id="A0A0R3R791"/>
<proteinExistence type="predicted"/>
<dbReference type="Proteomes" id="UP000280834">
    <property type="component" value="Unassembled WGS sequence"/>
</dbReference>
<organism evidence="4">
    <name type="scientific">Brugia timori</name>
    <dbReference type="NCBI Taxonomy" id="42155"/>
    <lineage>
        <taxon>Eukaryota</taxon>
        <taxon>Metazoa</taxon>
        <taxon>Ecdysozoa</taxon>
        <taxon>Nematoda</taxon>
        <taxon>Chromadorea</taxon>
        <taxon>Rhabditida</taxon>
        <taxon>Spirurina</taxon>
        <taxon>Spiruromorpha</taxon>
        <taxon>Filarioidea</taxon>
        <taxon>Onchocercidae</taxon>
        <taxon>Brugia</taxon>
    </lineage>
</organism>
<reference evidence="2 3" key="2">
    <citation type="submission" date="2018-11" db="EMBL/GenBank/DDBJ databases">
        <authorList>
            <consortium name="Pathogen Informatics"/>
        </authorList>
    </citation>
    <scope>NUCLEOTIDE SEQUENCE [LARGE SCALE GENOMIC DNA]</scope>
</reference>
<keyword evidence="1" id="KW-1133">Transmembrane helix</keyword>
<evidence type="ECO:0000313" key="2">
    <source>
        <dbReference type="EMBL" id="VDO47116.1"/>
    </source>
</evidence>
<accession>A0A0R3R791</accession>
<dbReference type="WBParaSite" id="BTMF_0001588901-mRNA-1">
    <property type="protein sequence ID" value="BTMF_0001588901-mRNA-1"/>
    <property type="gene ID" value="BTMF_0001588901"/>
</dbReference>
<gene>
    <name evidence="2" type="ORF">BTMF_LOCUS13877</name>
</gene>
<evidence type="ECO:0000313" key="4">
    <source>
        <dbReference type="WBParaSite" id="BTMF_0001588901-mRNA-1"/>
    </source>
</evidence>
<sequence length="34" mass="3897">MMITIIINDISINYTKLIVIRLILSLITLIVIII</sequence>
<name>A0A0R3R791_9BILA</name>
<evidence type="ECO:0000313" key="3">
    <source>
        <dbReference type="Proteomes" id="UP000280834"/>
    </source>
</evidence>
<keyword evidence="1" id="KW-0472">Membrane</keyword>
<dbReference type="EMBL" id="UZAG01020562">
    <property type="protein sequence ID" value="VDO47116.1"/>
    <property type="molecule type" value="Genomic_DNA"/>
</dbReference>
<keyword evidence="1" id="KW-0812">Transmembrane</keyword>
<reference evidence="4" key="1">
    <citation type="submission" date="2017-02" db="UniProtKB">
        <authorList>
            <consortium name="WormBaseParasite"/>
        </authorList>
    </citation>
    <scope>IDENTIFICATION</scope>
</reference>
<evidence type="ECO:0000256" key="1">
    <source>
        <dbReference type="SAM" id="Phobius"/>
    </source>
</evidence>
<keyword evidence="3" id="KW-1185">Reference proteome</keyword>